<dbReference type="PROSITE" id="PS51318">
    <property type="entry name" value="TAT"/>
    <property type="match status" value="1"/>
</dbReference>
<protein>
    <recommendedName>
        <fullName evidence="2">carbonic anhydrase</fullName>
        <ecNumber evidence="2">4.2.1.1</ecNumber>
    </recommendedName>
</protein>
<dbReference type="PANTHER" id="PTHR11002">
    <property type="entry name" value="CARBONIC ANHYDRASE"/>
    <property type="match status" value="1"/>
</dbReference>
<dbReference type="Pfam" id="PF00484">
    <property type="entry name" value="Pro_CA"/>
    <property type="match status" value="1"/>
</dbReference>
<feature type="chain" id="PRO_5041979480" description="carbonic anhydrase" evidence="7">
    <location>
        <begin position="37"/>
        <end position="237"/>
    </location>
</feature>
<comment type="catalytic activity">
    <reaction evidence="5">
        <text>hydrogencarbonate + H(+) = CO2 + H2O</text>
        <dbReference type="Rhea" id="RHEA:10748"/>
        <dbReference type="ChEBI" id="CHEBI:15377"/>
        <dbReference type="ChEBI" id="CHEBI:15378"/>
        <dbReference type="ChEBI" id="CHEBI:16526"/>
        <dbReference type="ChEBI" id="CHEBI:17544"/>
        <dbReference type="EC" id="4.2.1.1"/>
    </reaction>
</comment>
<dbReference type="EMBL" id="JAICBX010000001">
    <property type="protein sequence ID" value="MBW8636664.1"/>
    <property type="molecule type" value="Genomic_DNA"/>
</dbReference>
<keyword evidence="6" id="KW-0479">Metal-binding</keyword>
<dbReference type="SMART" id="SM00947">
    <property type="entry name" value="Pro_CA"/>
    <property type="match status" value="1"/>
</dbReference>
<comment type="cofactor">
    <cofactor evidence="6">
        <name>Zn(2+)</name>
        <dbReference type="ChEBI" id="CHEBI:29105"/>
    </cofactor>
    <text evidence="6">Binds 1 zinc ion per subunit.</text>
</comment>
<dbReference type="GO" id="GO:0004089">
    <property type="term" value="F:carbonate dehydratase activity"/>
    <property type="evidence" value="ECO:0007669"/>
    <property type="project" value="UniProtKB-EC"/>
</dbReference>
<sequence length="237" mass="24576">MCQECNNTSISRRGLLGGGLALSMAATAVSASPAMAQTSDAPPATPEEALQRLKDGNARYVANTPRYSDHSAGRLSRAEGQAPFAAIVACADSRVVPELVFDQGPGDLFIVRVAGNFISEYGLASLEFGAAVLGVKTIVVLGHGNCGAVYATIDSIKDRVLPPGHLPSLVNAIRPAVYDVMADNPDNLLEAATARNAQLNAQKAAAADPILSEMHEAGKISSVAAVYEISTGKVNFL</sequence>
<keyword evidence="4" id="KW-0456">Lyase</keyword>
<dbReference type="Gene3D" id="3.40.1050.10">
    <property type="entry name" value="Carbonic anhydrase"/>
    <property type="match status" value="1"/>
</dbReference>
<evidence type="ECO:0000313" key="9">
    <source>
        <dbReference type="Proteomes" id="UP001196509"/>
    </source>
</evidence>
<comment type="similarity">
    <text evidence="1">Belongs to the beta-class carbonic anhydrase family.</text>
</comment>
<feature type="binding site" evidence="6">
    <location>
        <position position="92"/>
    </location>
    <ligand>
        <name>Zn(2+)</name>
        <dbReference type="ChEBI" id="CHEBI:29105"/>
    </ligand>
</feature>
<dbReference type="RefSeq" id="WP_220227327.1">
    <property type="nucleotide sequence ID" value="NZ_JAICBX010000001.1"/>
</dbReference>
<dbReference type="InterPro" id="IPR015892">
    <property type="entry name" value="Carbonic_anhydrase_CS"/>
</dbReference>
<feature type="signal peptide" evidence="7">
    <location>
        <begin position="1"/>
        <end position="36"/>
    </location>
</feature>
<dbReference type="EC" id="4.2.1.1" evidence="2"/>
<name>A0AAE2ZHA3_9HYPH</name>
<feature type="binding site" evidence="6">
    <location>
        <position position="143"/>
    </location>
    <ligand>
        <name>Zn(2+)</name>
        <dbReference type="ChEBI" id="CHEBI:29105"/>
    </ligand>
</feature>
<dbReference type="PANTHER" id="PTHR11002:SF79">
    <property type="entry name" value="CARBONIC ANHYDRASE 2"/>
    <property type="match status" value="1"/>
</dbReference>
<proteinExistence type="inferred from homology"/>
<dbReference type="InterPro" id="IPR001765">
    <property type="entry name" value="Carbonic_anhydrase"/>
</dbReference>
<dbReference type="SUPFAM" id="SSF53056">
    <property type="entry name" value="beta-carbonic anhydrase, cab"/>
    <property type="match status" value="1"/>
</dbReference>
<organism evidence="8 9">
    <name type="scientific">Flavimaribacter sediminis</name>
    <dbReference type="NCBI Taxonomy" id="2865987"/>
    <lineage>
        <taxon>Bacteria</taxon>
        <taxon>Pseudomonadati</taxon>
        <taxon>Pseudomonadota</taxon>
        <taxon>Alphaproteobacteria</taxon>
        <taxon>Hyphomicrobiales</taxon>
        <taxon>Rhizobiaceae</taxon>
        <taxon>Flavimaribacter</taxon>
    </lineage>
</organism>
<dbReference type="CDD" id="cd03378">
    <property type="entry name" value="beta_CA_cladeC"/>
    <property type="match status" value="1"/>
</dbReference>
<gene>
    <name evidence="8" type="ORF">K1W69_05625</name>
</gene>
<keyword evidence="7" id="KW-0732">Signal</keyword>
<evidence type="ECO:0000256" key="6">
    <source>
        <dbReference type="PIRSR" id="PIRSR601765-1"/>
    </source>
</evidence>
<evidence type="ECO:0000256" key="2">
    <source>
        <dbReference type="ARBA" id="ARBA00012925"/>
    </source>
</evidence>
<feature type="binding site" evidence="6">
    <location>
        <position position="146"/>
    </location>
    <ligand>
        <name>Zn(2+)</name>
        <dbReference type="ChEBI" id="CHEBI:29105"/>
    </ligand>
</feature>
<evidence type="ECO:0000256" key="3">
    <source>
        <dbReference type="ARBA" id="ARBA00022833"/>
    </source>
</evidence>
<keyword evidence="3 6" id="KW-0862">Zinc</keyword>
<dbReference type="PROSITE" id="PS00704">
    <property type="entry name" value="PROK_CO2_ANHYDRASE_1"/>
    <property type="match status" value="1"/>
</dbReference>
<keyword evidence="9" id="KW-1185">Reference proteome</keyword>
<feature type="binding site" evidence="6">
    <location>
        <position position="90"/>
    </location>
    <ligand>
        <name>Zn(2+)</name>
        <dbReference type="ChEBI" id="CHEBI:29105"/>
    </ligand>
</feature>
<evidence type="ECO:0000256" key="5">
    <source>
        <dbReference type="ARBA" id="ARBA00048348"/>
    </source>
</evidence>
<evidence type="ECO:0000256" key="7">
    <source>
        <dbReference type="SAM" id="SignalP"/>
    </source>
</evidence>
<evidence type="ECO:0000313" key="8">
    <source>
        <dbReference type="EMBL" id="MBW8636664.1"/>
    </source>
</evidence>
<dbReference type="AlphaFoldDB" id="A0AAE2ZHA3"/>
<dbReference type="Proteomes" id="UP001196509">
    <property type="component" value="Unassembled WGS sequence"/>
</dbReference>
<dbReference type="InterPro" id="IPR006311">
    <property type="entry name" value="TAT_signal"/>
</dbReference>
<comment type="caution">
    <text evidence="8">The sequence shown here is derived from an EMBL/GenBank/DDBJ whole genome shotgun (WGS) entry which is preliminary data.</text>
</comment>
<evidence type="ECO:0000256" key="1">
    <source>
        <dbReference type="ARBA" id="ARBA00006217"/>
    </source>
</evidence>
<dbReference type="InterPro" id="IPR036874">
    <property type="entry name" value="Carbonic_anhydrase_sf"/>
</dbReference>
<reference evidence="8" key="1">
    <citation type="submission" date="2021-08" db="EMBL/GenBank/DDBJ databases">
        <title>Hoeflea bacterium WL0058 sp. nov., isolated from the sediment.</title>
        <authorList>
            <person name="Wang L."/>
            <person name="Zhang D."/>
        </authorList>
    </citation>
    <scope>NUCLEOTIDE SEQUENCE</scope>
    <source>
        <strain evidence="8">WL0058</strain>
    </source>
</reference>
<accession>A0AAE2ZHA3</accession>
<dbReference type="GO" id="GO:0015976">
    <property type="term" value="P:carbon utilization"/>
    <property type="evidence" value="ECO:0007669"/>
    <property type="project" value="InterPro"/>
</dbReference>
<dbReference type="GO" id="GO:0008270">
    <property type="term" value="F:zinc ion binding"/>
    <property type="evidence" value="ECO:0007669"/>
    <property type="project" value="InterPro"/>
</dbReference>
<evidence type="ECO:0000256" key="4">
    <source>
        <dbReference type="ARBA" id="ARBA00023239"/>
    </source>
</evidence>